<feature type="region of interest" description="Disordered" evidence="6">
    <location>
        <begin position="447"/>
        <end position="467"/>
    </location>
</feature>
<feature type="compositionally biased region" description="Acidic residues" evidence="6">
    <location>
        <begin position="178"/>
        <end position="189"/>
    </location>
</feature>
<dbReference type="PROSITE" id="PS00633">
    <property type="entry name" value="BROMODOMAIN_1"/>
    <property type="match status" value="1"/>
</dbReference>
<dbReference type="GO" id="GO:0004402">
    <property type="term" value="F:histone acetyltransferase activity"/>
    <property type="evidence" value="ECO:0007669"/>
    <property type="project" value="InterPro"/>
</dbReference>
<feature type="region of interest" description="Disordered" evidence="6">
    <location>
        <begin position="266"/>
        <end position="292"/>
    </location>
</feature>
<dbReference type="GO" id="GO:0051123">
    <property type="term" value="P:RNA polymerase II preinitiation complex assembly"/>
    <property type="evidence" value="ECO:0007669"/>
    <property type="project" value="TreeGrafter"/>
</dbReference>
<feature type="region of interest" description="Disordered" evidence="6">
    <location>
        <begin position="1127"/>
        <end position="1171"/>
    </location>
</feature>
<dbReference type="InterPro" id="IPR018359">
    <property type="entry name" value="Bromodomain_CS"/>
</dbReference>
<feature type="region of interest" description="Disordered" evidence="6">
    <location>
        <begin position="607"/>
        <end position="680"/>
    </location>
</feature>
<feature type="compositionally biased region" description="Polar residues" evidence="6">
    <location>
        <begin position="1385"/>
        <end position="1394"/>
    </location>
</feature>
<keyword evidence="4" id="KW-0539">Nucleus</keyword>
<feature type="region of interest" description="Disordered" evidence="6">
    <location>
        <begin position="1522"/>
        <end position="1549"/>
    </location>
</feature>
<dbReference type="PANTHER" id="PTHR13900:SF0">
    <property type="entry name" value="TRANSCRIPTION INITIATION FACTOR TFIID SUBUNIT 1"/>
    <property type="match status" value="1"/>
</dbReference>
<feature type="region of interest" description="Disordered" evidence="6">
    <location>
        <begin position="20"/>
        <end position="62"/>
    </location>
</feature>
<name>A0A448ZCQ6_9STRA</name>
<dbReference type="InterPro" id="IPR040240">
    <property type="entry name" value="TAF1"/>
</dbReference>
<comment type="similarity">
    <text evidence="2">Belongs to the TAF1 family.</text>
</comment>
<gene>
    <name evidence="8" type="ORF">PSNMU_V1.4_AUG-EV-PASAV3_0067010</name>
</gene>
<dbReference type="Proteomes" id="UP000291116">
    <property type="component" value="Unassembled WGS sequence"/>
</dbReference>
<dbReference type="Gene3D" id="1.20.920.10">
    <property type="entry name" value="Bromodomain-like"/>
    <property type="match status" value="1"/>
</dbReference>
<evidence type="ECO:0000256" key="2">
    <source>
        <dbReference type="ARBA" id="ARBA00009064"/>
    </source>
</evidence>
<dbReference type="Pfam" id="PF00439">
    <property type="entry name" value="Bromodomain"/>
    <property type="match status" value="1"/>
</dbReference>
<keyword evidence="9" id="KW-1185">Reference proteome</keyword>
<evidence type="ECO:0000256" key="1">
    <source>
        <dbReference type="ARBA" id="ARBA00004123"/>
    </source>
</evidence>
<dbReference type="PROSITE" id="PS50014">
    <property type="entry name" value="BROMODOMAIN_2"/>
    <property type="match status" value="1"/>
</dbReference>
<dbReference type="GO" id="GO:0005669">
    <property type="term" value="C:transcription factor TFIID complex"/>
    <property type="evidence" value="ECO:0007669"/>
    <property type="project" value="InterPro"/>
</dbReference>
<feature type="compositionally biased region" description="Acidic residues" evidence="6">
    <location>
        <begin position="1139"/>
        <end position="1149"/>
    </location>
</feature>
<evidence type="ECO:0000313" key="8">
    <source>
        <dbReference type="EMBL" id="VEU39825.1"/>
    </source>
</evidence>
<accession>A0A448ZCQ6</accession>
<evidence type="ECO:0000256" key="4">
    <source>
        <dbReference type="ARBA" id="ARBA00023242"/>
    </source>
</evidence>
<protein>
    <recommendedName>
        <fullName evidence="7">Bromo domain-containing protein</fullName>
    </recommendedName>
</protein>
<feature type="compositionally biased region" description="Polar residues" evidence="6">
    <location>
        <begin position="266"/>
        <end position="278"/>
    </location>
</feature>
<dbReference type="InterPro" id="IPR001487">
    <property type="entry name" value="Bromodomain"/>
</dbReference>
<dbReference type="PRINTS" id="PR00503">
    <property type="entry name" value="BROMODOMAIN"/>
</dbReference>
<feature type="region of interest" description="Disordered" evidence="6">
    <location>
        <begin position="176"/>
        <end position="239"/>
    </location>
</feature>
<feature type="region of interest" description="Disordered" evidence="6">
    <location>
        <begin position="1319"/>
        <end position="1401"/>
    </location>
</feature>
<dbReference type="InterPro" id="IPR036427">
    <property type="entry name" value="Bromodomain-like_sf"/>
</dbReference>
<dbReference type="GO" id="GO:0016251">
    <property type="term" value="F:RNA polymerase II general transcription initiation factor activity"/>
    <property type="evidence" value="ECO:0007669"/>
    <property type="project" value="InterPro"/>
</dbReference>
<dbReference type="InterPro" id="IPR022591">
    <property type="entry name" value="TAF1_HAT_dom"/>
</dbReference>
<feature type="compositionally biased region" description="Basic residues" evidence="6">
    <location>
        <begin position="1335"/>
        <end position="1353"/>
    </location>
</feature>
<proteinExistence type="inferred from homology"/>
<feature type="compositionally biased region" description="Basic and acidic residues" evidence="6">
    <location>
        <begin position="1151"/>
        <end position="1161"/>
    </location>
</feature>
<evidence type="ECO:0000313" key="9">
    <source>
        <dbReference type="Proteomes" id="UP000291116"/>
    </source>
</evidence>
<evidence type="ECO:0000259" key="7">
    <source>
        <dbReference type="PROSITE" id="PS50014"/>
    </source>
</evidence>
<feature type="domain" description="Bromo" evidence="7">
    <location>
        <begin position="1423"/>
        <end position="1493"/>
    </location>
</feature>
<feature type="region of interest" description="Disordered" evidence="6">
    <location>
        <begin position="1225"/>
        <end position="1251"/>
    </location>
</feature>
<dbReference type="SUPFAM" id="SSF47370">
    <property type="entry name" value="Bromodomain"/>
    <property type="match status" value="1"/>
</dbReference>
<feature type="compositionally biased region" description="Low complexity" evidence="6">
    <location>
        <begin position="280"/>
        <end position="292"/>
    </location>
</feature>
<dbReference type="PANTHER" id="PTHR13900">
    <property type="entry name" value="TRANSCRIPTION INITIATION FACTOR TFIID"/>
    <property type="match status" value="1"/>
</dbReference>
<reference evidence="8 9" key="1">
    <citation type="submission" date="2019-01" db="EMBL/GenBank/DDBJ databases">
        <authorList>
            <person name="Ferrante I. M."/>
        </authorList>
    </citation>
    <scope>NUCLEOTIDE SEQUENCE [LARGE SCALE GENOMIC DNA]</scope>
    <source>
        <strain evidence="8 9">B856</strain>
    </source>
</reference>
<feature type="compositionally biased region" description="Basic and acidic residues" evidence="6">
    <location>
        <begin position="211"/>
        <end position="228"/>
    </location>
</feature>
<dbReference type="Pfam" id="PF12157">
    <property type="entry name" value="DUF3591"/>
    <property type="match status" value="2"/>
</dbReference>
<evidence type="ECO:0000256" key="3">
    <source>
        <dbReference type="ARBA" id="ARBA00023117"/>
    </source>
</evidence>
<dbReference type="SMART" id="SM00297">
    <property type="entry name" value="BROMO"/>
    <property type="match status" value="1"/>
</dbReference>
<evidence type="ECO:0000256" key="5">
    <source>
        <dbReference type="PROSITE-ProRule" id="PRU00035"/>
    </source>
</evidence>
<dbReference type="OrthoDB" id="5752at2759"/>
<dbReference type="EMBL" id="CAACVS010000236">
    <property type="protein sequence ID" value="VEU39825.1"/>
    <property type="molecule type" value="Genomic_DNA"/>
</dbReference>
<organism evidence="8 9">
    <name type="scientific">Pseudo-nitzschia multistriata</name>
    <dbReference type="NCBI Taxonomy" id="183589"/>
    <lineage>
        <taxon>Eukaryota</taxon>
        <taxon>Sar</taxon>
        <taxon>Stramenopiles</taxon>
        <taxon>Ochrophyta</taxon>
        <taxon>Bacillariophyta</taxon>
        <taxon>Bacillariophyceae</taxon>
        <taxon>Bacillariophycidae</taxon>
        <taxon>Bacillariales</taxon>
        <taxon>Bacillariaceae</taxon>
        <taxon>Pseudo-nitzschia</taxon>
    </lineage>
</organism>
<feature type="compositionally biased region" description="Basic and acidic residues" evidence="6">
    <location>
        <begin position="671"/>
        <end position="680"/>
    </location>
</feature>
<evidence type="ECO:0000256" key="6">
    <source>
        <dbReference type="SAM" id="MobiDB-lite"/>
    </source>
</evidence>
<dbReference type="GO" id="GO:0017025">
    <property type="term" value="F:TBP-class protein binding"/>
    <property type="evidence" value="ECO:0007669"/>
    <property type="project" value="InterPro"/>
</dbReference>
<comment type="subcellular location">
    <subcellularLocation>
        <location evidence="1">Nucleus</location>
    </subcellularLocation>
</comment>
<feature type="compositionally biased region" description="Basic and acidic residues" evidence="6">
    <location>
        <begin position="26"/>
        <end position="62"/>
    </location>
</feature>
<keyword evidence="3 5" id="KW-0103">Bromodomain</keyword>
<sequence length="1569" mass="174240">MPSDSVMDFPSLLSRGYRPADLSRIVPKERPKDFLKKDHHNHEGGDHRGDKKEGSSNSDDRKAEHNFAALIGTTAGVSEDRFLSKLERDEKANRLVCQLVMKTPIYRKYLRRDDDENPKEEAAARLEWSTKMMGDNADLRSYAPKIKWVSPLASALSLSSPDIDNSAVHSTSTVTIEEITEDENTDGDDGNGNRKATDSDSDSSSSCINQEKSKDTAQVDKKSTDQTKKNKKEKNPFASSFHQVELMDWESNIDWQGFKEPSHNKSILASMNDNTGANKATPHPSSTSNASTTTIDATATDAMSLLEKRRNPFLENISFEKLISWTGDPDEALRKARSEPLILELGVAGRSVAKYVLPNHRPTPYAKSNEYQARLGLGDGKSKGARTNGAVRSTAELNRGTLHADKEELQRFVESRQIKRRQMAKDKTNRVKDAMGTLSLLGRGRGRTITSSLMGPGGTERTGRPARHVGASSHEHEYIEQLEMITNHTLVKNPSKIMLREYNRPKLPGTIVQTSLSWQFCIRYNGPSAADKQKKPETNSASSYHSMIMGTYAGAVSKTKLRTEADLTPTEGKLVFFEYCEERPPLQLTKAMASKIITYYRGDKSKCPVSAGGGDRPTRRKRQANNNAGLGAEKKAGADGANTNSVDKPPRLFGPNTETSITDWVGKAPKRSKDDRKNERENYNILPEGVTEILHQKAHGPFIGEIEEGQSVTGLISNLFVAPIFQHKPEPTDFLMIVGRNSGASVAGRAESLSVVLRDMPSSMYTVGQTEPRTRVYAPNTQGEKNFTGPLLSYQIAKVLTRSEMKDGHGLDFETLGHRTFPKLGSNGMRQRIKHVALYDKNTQIWTAKRIGQDDYPGVEALGKQLSPEGVVAWEVADSAKQRMNDLGIHQLYAGSHATASVGVTMFYLAGQMISIEKLANKVANLRDTFKSNKAVKPLQRKYYEEAANELEIMSNSLKQRHDVAKFIHEELQLAPWHVTGEFTDVHVKGDGSGMMKLTGLGDPSGIKQGFSFLRADDSKANKHAGPIGQTAEMKKITGTSDDLRKLTMKQMGNILKKHGMPQKQIDTLKRWDRVHVIRDISTMGASDGVGGGLERFARKEKINLNQQKKEYTDRIQVIWKSQIDALSSRPGDGRAEEDNGDAQSDGEEAAQQKKEAAAKDDSDDSDDDDFLKGLEQDLIVQSKANQLVAGQSGGDASLGQLHLATQDQAINNDARDLAAFQRQRNEERAAQEGMTSHSPTRSPGVGAPQVNRKVIRQRVTKTYPTGHSITVFKFIVKPEEVGQNLARMNREEYDPPKKSYVRPDYMPDEKQIGHAMFSDEDDFEFTTRGSRSQGTKRKVGGRRGRAAGRTKKKDLQFGKLKSKVTKEQRIKKRKREEDEMEVYSSFQRRQGTSNRKERGSIRDRRPHVIFANKLESIRGAAESRPSASAFHKPVSRRAYPTYYEMISHPMDMATIKSKIEKYEYRSAESLLKDFDLIKSNAIKFNGAAHSLAVEASAIYDMVKSMIESNKAELSHLEQAVADQMNTQPKKKSSSKKSSTTSAGAGDVSQLGSWSAADINLDDLSDDSD</sequence>